<evidence type="ECO:0000313" key="3">
    <source>
        <dbReference type="Proteomes" id="UP000542742"/>
    </source>
</evidence>
<evidence type="ECO:0000256" key="1">
    <source>
        <dbReference type="SAM" id="SignalP"/>
    </source>
</evidence>
<organism evidence="2 3">
    <name type="scientific">Paractinoplanes abujensis</name>
    <dbReference type="NCBI Taxonomy" id="882441"/>
    <lineage>
        <taxon>Bacteria</taxon>
        <taxon>Bacillati</taxon>
        <taxon>Actinomycetota</taxon>
        <taxon>Actinomycetes</taxon>
        <taxon>Micromonosporales</taxon>
        <taxon>Micromonosporaceae</taxon>
        <taxon>Paractinoplanes</taxon>
    </lineage>
</organism>
<sequence>MAQRNCSPVLARLATVAAFTGGVVLGVSASAHAAEPVPEITAGVQPGARLAGLDLGLNSTKSLSGGFPEVAHEHGPIRGPRGPRREHFLGELGVYVGLDFARSLEPVRGVPFTALGACCG</sequence>
<name>A0A7W7CSK4_9ACTN</name>
<dbReference type="EMBL" id="JACHMF010000001">
    <property type="protein sequence ID" value="MBB4693899.1"/>
    <property type="molecule type" value="Genomic_DNA"/>
</dbReference>
<dbReference type="Proteomes" id="UP000542742">
    <property type="component" value="Unassembled WGS sequence"/>
</dbReference>
<dbReference type="AlphaFoldDB" id="A0A7W7CSK4"/>
<accession>A0A7W7CSK4</accession>
<keyword evidence="1" id="KW-0732">Signal</keyword>
<feature type="signal peptide" evidence="1">
    <location>
        <begin position="1"/>
        <end position="33"/>
    </location>
</feature>
<gene>
    <name evidence="2" type="ORF">BKA14_004047</name>
</gene>
<dbReference type="RefSeq" id="WP_184952467.1">
    <property type="nucleotide sequence ID" value="NZ_BOMC01000053.1"/>
</dbReference>
<evidence type="ECO:0000313" key="2">
    <source>
        <dbReference type="EMBL" id="MBB4693899.1"/>
    </source>
</evidence>
<reference evidence="2 3" key="1">
    <citation type="submission" date="2020-08" db="EMBL/GenBank/DDBJ databases">
        <title>Sequencing the genomes of 1000 actinobacteria strains.</title>
        <authorList>
            <person name="Klenk H.-P."/>
        </authorList>
    </citation>
    <scope>NUCLEOTIDE SEQUENCE [LARGE SCALE GENOMIC DNA]</scope>
    <source>
        <strain evidence="2 3">DSM 45518</strain>
    </source>
</reference>
<comment type="caution">
    <text evidence="2">The sequence shown here is derived from an EMBL/GenBank/DDBJ whole genome shotgun (WGS) entry which is preliminary data.</text>
</comment>
<proteinExistence type="predicted"/>
<protein>
    <submittedName>
        <fullName evidence="2">Uncharacterized protein</fullName>
    </submittedName>
</protein>
<keyword evidence="3" id="KW-1185">Reference proteome</keyword>
<feature type="chain" id="PRO_5030954980" evidence="1">
    <location>
        <begin position="34"/>
        <end position="120"/>
    </location>
</feature>